<dbReference type="Proteomes" id="UP001195483">
    <property type="component" value="Unassembled WGS sequence"/>
</dbReference>
<accession>A0AAE0SCB2</accession>
<dbReference type="AlphaFoldDB" id="A0AAE0SCB2"/>
<protein>
    <recommendedName>
        <fullName evidence="4">Cystatin domain-containing protein</fullName>
    </recommendedName>
</protein>
<organism evidence="2 3">
    <name type="scientific">Potamilus streckersoni</name>
    <dbReference type="NCBI Taxonomy" id="2493646"/>
    <lineage>
        <taxon>Eukaryota</taxon>
        <taxon>Metazoa</taxon>
        <taxon>Spiralia</taxon>
        <taxon>Lophotrochozoa</taxon>
        <taxon>Mollusca</taxon>
        <taxon>Bivalvia</taxon>
        <taxon>Autobranchia</taxon>
        <taxon>Heteroconchia</taxon>
        <taxon>Palaeoheterodonta</taxon>
        <taxon>Unionida</taxon>
        <taxon>Unionoidea</taxon>
        <taxon>Unionidae</taxon>
        <taxon>Ambleminae</taxon>
        <taxon>Lampsilini</taxon>
        <taxon>Potamilus</taxon>
    </lineage>
</organism>
<dbReference type="SUPFAM" id="SSF54403">
    <property type="entry name" value="Cystatin/monellin"/>
    <property type="match status" value="1"/>
</dbReference>
<gene>
    <name evidence="2" type="ORF">CHS0354_008316</name>
</gene>
<feature type="chain" id="PRO_5042081551" description="Cystatin domain-containing protein" evidence="1">
    <location>
        <begin position="22"/>
        <end position="166"/>
    </location>
</feature>
<sequence length="166" mass="18529">MRKYMVIIAIAGICLVFSVAGSEENTDSGEDKESGYGGYQRVSVNSTKVQAVANIILEQVKADPACQDFTLLDVKTAERKNGVIGVDYKLKLRFRNGNDEIKKCKHTIAVSEEDLDSASTAARQTNDNHKRMRRTKPSPAPYIKWCTCANLNKIQLQKVIDKEEEC</sequence>
<reference evidence="2" key="1">
    <citation type="journal article" date="2021" name="Genome Biol. Evol.">
        <title>A High-Quality Reference Genome for a Parasitic Bivalve with Doubly Uniparental Inheritance (Bivalvia: Unionida).</title>
        <authorList>
            <person name="Smith C.H."/>
        </authorList>
    </citation>
    <scope>NUCLEOTIDE SEQUENCE</scope>
    <source>
        <strain evidence="2">CHS0354</strain>
    </source>
</reference>
<keyword evidence="3" id="KW-1185">Reference proteome</keyword>
<evidence type="ECO:0000313" key="3">
    <source>
        <dbReference type="Proteomes" id="UP001195483"/>
    </source>
</evidence>
<reference evidence="2" key="2">
    <citation type="journal article" date="2021" name="Genome Biol. Evol.">
        <title>Developing a high-quality reference genome for a parasitic bivalve with doubly uniparental inheritance (Bivalvia: Unionida).</title>
        <authorList>
            <person name="Smith C.H."/>
        </authorList>
    </citation>
    <scope>NUCLEOTIDE SEQUENCE</scope>
    <source>
        <strain evidence="2">CHS0354</strain>
        <tissue evidence="2">Mantle</tissue>
    </source>
</reference>
<dbReference type="EMBL" id="JAEAOA010000554">
    <property type="protein sequence ID" value="KAK3589251.1"/>
    <property type="molecule type" value="Genomic_DNA"/>
</dbReference>
<name>A0AAE0SCB2_9BIVA</name>
<comment type="caution">
    <text evidence="2">The sequence shown here is derived from an EMBL/GenBank/DDBJ whole genome shotgun (WGS) entry which is preliminary data.</text>
</comment>
<evidence type="ECO:0000256" key="1">
    <source>
        <dbReference type="SAM" id="SignalP"/>
    </source>
</evidence>
<reference evidence="2" key="3">
    <citation type="submission" date="2023-05" db="EMBL/GenBank/DDBJ databases">
        <authorList>
            <person name="Smith C.H."/>
        </authorList>
    </citation>
    <scope>NUCLEOTIDE SEQUENCE</scope>
    <source>
        <strain evidence="2">CHS0354</strain>
        <tissue evidence="2">Mantle</tissue>
    </source>
</reference>
<dbReference type="InterPro" id="IPR046350">
    <property type="entry name" value="Cystatin_sf"/>
</dbReference>
<dbReference type="Gene3D" id="3.10.450.10">
    <property type="match status" value="1"/>
</dbReference>
<proteinExistence type="predicted"/>
<evidence type="ECO:0000313" key="2">
    <source>
        <dbReference type="EMBL" id="KAK3589251.1"/>
    </source>
</evidence>
<feature type="signal peptide" evidence="1">
    <location>
        <begin position="1"/>
        <end position="21"/>
    </location>
</feature>
<evidence type="ECO:0008006" key="4">
    <source>
        <dbReference type="Google" id="ProtNLM"/>
    </source>
</evidence>
<keyword evidence="1" id="KW-0732">Signal</keyword>